<reference evidence="1" key="2">
    <citation type="journal article" date="2015" name="Fish Shellfish Immunol.">
        <title>Early steps in the European eel (Anguilla anguilla)-Vibrio vulnificus interaction in the gills: Role of the RtxA13 toxin.</title>
        <authorList>
            <person name="Callol A."/>
            <person name="Pajuelo D."/>
            <person name="Ebbesson L."/>
            <person name="Teles M."/>
            <person name="MacKenzie S."/>
            <person name="Amaro C."/>
        </authorList>
    </citation>
    <scope>NUCLEOTIDE SEQUENCE</scope>
</reference>
<dbReference type="EMBL" id="GBXM01091639">
    <property type="protein sequence ID" value="JAH16938.1"/>
    <property type="molecule type" value="Transcribed_RNA"/>
</dbReference>
<protein>
    <submittedName>
        <fullName evidence="1">Uncharacterized protein</fullName>
    </submittedName>
</protein>
<proteinExistence type="predicted"/>
<evidence type="ECO:0000313" key="1">
    <source>
        <dbReference type="EMBL" id="JAH16938.1"/>
    </source>
</evidence>
<name>A0A0E9QLK4_ANGAN</name>
<sequence>MKSKYCLDKFLMCGNRLKPAYCGRMTKALQTGAP</sequence>
<dbReference type="AlphaFoldDB" id="A0A0E9QLK4"/>
<reference evidence="1" key="1">
    <citation type="submission" date="2014-11" db="EMBL/GenBank/DDBJ databases">
        <authorList>
            <person name="Amaro Gonzalez C."/>
        </authorList>
    </citation>
    <scope>NUCLEOTIDE SEQUENCE</scope>
</reference>
<organism evidence="1">
    <name type="scientific">Anguilla anguilla</name>
    <name type="common">European freshwater eel</name>
    <name type="synonym">Muraena anguilla</name>
    <dbReference type="NCBI Taxonomy" id="7936"/>
    <lineage>
        <taxon>Eukaryota</taxon>
        <taxon>Metazoa</taxon>
        <taxon>Chordata</taxon>
        <taxon>Craniata</taxon>
        <taxon>Vertebrata</taxon>
        <taxon>Euteleostomi</taxon>
        <taxon>Actinopterygii</taxon>
        <taxon>Neopterygii</taxon>
        <taxon>Teleostei</taxon>
        <taxon>Anguilliformes</taxon>
        <taxon>Anguillidae</taxon>
        <taxon>Anguilla</taxon>
    </lineage>
</organism>
<accession>A0A0E9QLK4</accession>